<evidence type="ECO:0000256" key="1">
    <source>
        <dbReference type="SAM" id="SignalP"/>
    </source>
</evidence>
<evidence type="ECO:0000259" key="2">
    <source>
        <dbReference type="Pfam" id="PF18962"/>
    </source>
</evidence>
<feature type="domain" description="Secretion system C-terminal sorting" evidence="2">
    <location>
        <begin position="504"/>
        <end position="555"/>
    </location>
</feature>
<organism evidence="3 4">
    <name type="scientific">Fibrobacter succinogenes (strain ATCC 19169 / S85)</name>
    <dbReference type="NCBI Taxonomy" id="59374"/>
    <lineage>
        <taxon>Bacteria</taxon>
        <taxon>Pseudomonadati</taxon>
        <taxon>Fibrobacterota</taxon>
        <taxon>Fibrobacteria</taxon>
        <taxon>Fibrobacterales</taxon>
        <taxon>Fibrobacteraceae</taxon>
        <taxon>Fibrobacter</taxon>
    </lineage>
</organism>
<sequence length="557" mass="59574">MKRSLLVALCAASVVYAGSFKTWDAAKIFEEFLPNFQIHTGLGNGLETEGYWYSYNDNNNLGTSKIAWPAQIDAYDNINQSLDPVIMECKGLAGTAILSKESYEHDPYVGVGFNVVGETSETNPAPDIGDASAWGGLCVTYMSDTDIALELGLGETVDSTINYANPAITLPAAKAPNILSPNGKYGNKVVVNWSDFKQPSWYDGAVKINGETAAKQLAAIHFKIQADPGSYNFNICAIGPKDGTCPEKCGKSTSAGQFITWNGADENVTSQVETGLRNETDISGYWVAYSDDSDGAESKILWDIDLSPEWIPNKYDPIIDYCKGMCGTAHLRKATSSHVPSANVAFCVVGTISEHDFSLVTGDASSWGGLCVTYTSDTNISLELDIDDTDDPIIDNASPAVKLPTSKTGNRMIFSWSDFKQPSSYDGSIKIDGEAAAKQLTAVKFKIQAEDGDYRFNICAVGPKDGTCPEQCGTPSAGIQIARGTSAVKAILNGRTLGFTGIKSTATVEVLNSLGQVVMKGAINNAATLNLTSLNAGIYMVRVNGKNVNFAKKIVLR</sequence>
<dbReference type="Proteomes" id="UP000001497">
    <property type="component" value="Chromosome"/>
</dbReference>
<keyword evidence="4" id="KW-1185">Reference proteome</keyword>
<protein>
    <recommendedName>
        <fullName evidence="2">Secretion system C-terminal sorting domain-containing protein</fullName>
    </recommendedName>
</protein>
<dbReference type="NCBIfam" id="TIGR04183">
    <property type="entry name" value="Por_Secre_tail"/>
    <property type="match status" value="1"/>
</dbReference>
<dbReference type="RefSeq" id="WP_015732359.1">
    <property type="nucleotide sequence ID" value="NC_013410.1"/>
</dbReference>
<dbReference type="EMBL" id="CP001792">
    <property type="protein sequence ID" value="ACX76204.1"/>
    <property type="molecule type" value="Genomic_DNA"/>
</dbReference>
<evidence type="ECO:0000313" key="4">
    <source>
        <dbReference type="Proteomes" id="UP000001497"/>
    </source>
</evidence>
<name>A0ABN3YX28_FIBSS</name>
<keyword evidence="1" id="KW-0732">Signal</keyword>
<gene>
    <name evidence="3" type="ordered locus">Fisuc_2620</name>
</gene>
<evidence type="ECO:0000313" key="3">
    <source>
        <dbReference type="EMBL" id="ACX76204.1"/>
    </source>
</evidence>
<dbReference type="Pfam" id="PF18962">
    <property type="entry name" value="Por_Secre_tail"/>
    <property type="match status" value="1"/>
</dbReference>
<feature type="chain" id="PRO_5046418753" description="Secretion system C-terminal sorting domain-containing protein" evidence="1">
    <location>
        <begin position="18"/>
        <end position="557"/>
    </location>
</feature>
<feature type="signal peptide" evidence="1">
    <location>
        <begin position="1"/>
        <end position="17"/>
    </location>
</feature>
<accession>A0ABN3YX28</accession>
<reference evidence="3" key="1">
    <citation type="submission" date="2009-10" db="EMBL/GenBank/DDBJ databases">
        <title>Complete sequence of Fibrobacter succinogenes subsp. succinogenes S85.</title>
        <authorList>
            <consortium name="US DOE Joint Genome Institute"/>
            <person name="Lucas S."/>
            <person name="Copeland A."/>
            <person name="Lapidus A."/>
            <person name="Glavina del Rio T."/>
            <person name="Tice H."/>
            <person name="Bruce D."/>
            <person name="Goodwin L."/>
            <person name="Pitluck S."/>
            <person name="Chertkov O."/>
            <person name="Detter J.C."/>
            <person name="Han C."/>
            <person name="Tapia R."/>
            <person name="Larimer F."/>
            <person name="Land M."/>
            <person name="Hauser L."/>
            <person name="Kyrpides N."/>
            <person name="Mikhailova N."/>
            <person name="Weimer P.J."/>
            <person name="Stevenson D.M."/>
            <person name="Boyum J."/>
            <person name="Brumm P.I."/>
            <person name="Mead D."/>
        </authorList>
    </citation>
    <scope>NUCLEOTIDE SEQUENCE [LARGE SCALE GENOMIC DNA]</scope>
    <source>
        <strain evidence="3">S85</strain>
    </source>
</reference>
<proteinExistence type="predicted"/>
<dbReference type="InterPro" id="IPR026444">
    <property type="entry name" value="Secre_tail"/>
</dbReference>